<name>A0A0L8HUA5_OCTBM</name>
<dbReference type="GO" id="GO:0003676">
    <property type="term" value="F:nucleic acid binding"/>
    <property type="evidence" value="ECO:0007669"/>
    <property type="project" value="InterPro"/>
</dbReference>
<dbReference type="GO" id="GO:0008270">
    <property type="term" value="F:zinc ion binding"/>
    <property type="evidence" value="ECO:0007669"/>
    <property type="project" value="UniProtKB-KW"/>
</dbReference>
<proteinExistence type="predicted"/>
<sequence length="195" mass="22649">MASGSVSSMECFAKATAVRRPVPLETKLIKLDMEEVTRSRNLIKVDGESYKFCPPKVIKENKILRTVVYRTQAVETCKIEMVTEEEIEECLGEIVNEATYINRGRKFVAKSKVRKWWGFGLEMWLFATFEDIERIPYQIEVEDERTLNVVVEGRKPNCYICGERGHMKTKCPLYEFTQPQQEKAQAEEENIVDHT</sequence>
<dbReference type="SMART" id="SM00343">
    <property type="entry name" value="ZnF_C2HC"/>
    <property type="match status" value="1"/>
</dbReference>
<dbReference type="SUPFAM" id="SSF57756">
    <property type="entry name" value="Retrovirus zinc finger-like domains"/>
    <property type="match status" value="1"/>
</dbReference>
<feature type="domain" description="CCHC-type" evidence="2">
    <location>
        <begin position="158"/>
        <end position="172"/>
    </location>
</feature>
<protein>
    <recommendedName>
        <fullName evidence="2">CCHC-type domain-containing protein</fullName>
    </recommendedName>
</protein>
<evidence type="ECO:0000313" key="3">
    <source>
        <dbReference type="EMBL" id="KOF92375.1"/>
    </source>
</evidence>
<dbReference type="Gene3D" id="4.10.60.10">
    <property type="entry name" value="Zinc finger, CCHC-type"/>
    <property type="match status" value="1"/>
</dbReference>
<keyword evidence="1" id="KW-0862">Zinc</keyword>
<dbReference type="InterPro" id="IPR001878">
    <property type="entry name" value="Znf_CCHC"/>
</dbReference>
<dbReference type="EMBL" id="KQ417347">
    <property type="protein sequence ID" value="KOF92375.1"/>
    <property type="molecule type" value="Genomic_DNA"/>
</dbReference>
<dbReference type="Pfam" id="PF00098">
    <property type="entry name" value="zf-CCHC"/>
    <property type="match status" value="1"/>
</dbReference>
<keyword evidence="1" id="KW-0863">Zinc-finger</keyword>
<evidence type="ECO:0000256" key="1">
    <source>
        <dbReference type="PROSITE-ProRule" id="PRU00047"/>
    </source>
</evidence>
<keyword evidence="1" id="KW-0479">Metal-binding</keyword>
<dbReference type="InterPro" id="IPR036875">
    <property type="entry name" value="Znf_CCHC_sf"/>
</dbReference>
<evidence type="ECO:0000259" key="2">
    <source>
        <dbReference type="PROSITE" id="PS50158"/>
    </source>
</evidence>
<dbReference type="AlphaFoldDB" id="A0A0L8HUA5"/>
<dbReference type="PROSITE" id="PS50158">
    <property type="entry name" value="ZF_CCHC"/>
    <property type="match status" value="1"/>
</dbReference>
<organism evidence="3">
    <name type="scientific">Octopus bimaculoides</name>
    <name type="common">California two-spotted octopus</name>
    <dbReference type="NCBI Taxonomy" id="37653"/>
    <lineage>
        <taxon>Eukaryota</taxon>
        <taxon>Metazoa</taxon>
        <taxon>Spiralia</taxon>
        <taxon>Lophotrochozoa</taxon>
        <taxon>Mollusca</taxon>
        <taxon>Cephalopoda</taxon>
        <taxon>Coleoidea</taxon>
        <taxon>Octopodiformes</taxon>
        <taxon>Octopoda</taxon>
        <taxon>Incirrata</taxon>
        <taxon>Octopodidae</taxon>
        <taxon>Octopus</taxon>
    </lineage>
</organism>
<gene>
    <name evidence="3" type="ORF">OCBIM_22006752mg</name>
</gene>
<reference evidence="3" key="1">
    <citation type="submission" date="2015-07" db="EMBL/GenBank/DDBJ databases">
        <title>MeaNS - Measles Nucleotide Surveillance Program.</title>
        <authorList>
            <person name="Tran T."/>
            <person name="Druce J."/>
        </authorList>
    </citation>
    <scope>NUCLEOTIDE SEQUENCE</scope>
    <source>
        <strain evidence="3">UCB-OBI-ISO-001</strain>
        <tissue evidence="3">Gonad</tissue>
    </source>
</reference>
<accession>A0A0L8HUA5</accession>